<keyword evidence="4" id="KW-0547">Nucleotide-binding</keyword>
<dbReference type="SUPFAM" id="SSF52540">
    <property type="entry name" value="P-loop containing nucleoside triphosphate hydrolases"/>
    <property type="match status" value="1"/>
</dbReference>
<dbReference type="GO" id="GO:0005524">
    <property type="term" value="F:ATP binding"/>
    <property type="evidence" value="ECO:0007669"/>
    <property type="project" value="UniProtKB-KW"/>
</dbReference>
<dbReference type="InterPro" id="IPR045865">
    <property type="entry name" value="ACT-like_dom_sf"/>
</dbReference>
<keyword evidence="7" id="KW-0029">Amino-acid transport</keyword>
<dbReference type="InterPro" id="IPR018449">
    <property type="entry name" value="NIL_domain"/>
</dbReference>
<evidence type="ECO:0000256" key="4">
    <source>
        <dbReference type="ARBA" id="ARBA00022741"/>
    </source>
</evidence>
<evidence type="ECO:0000313" key="10">
    <source>
        <dbReference type="EMBL" id="SES92833.1"/>
    </source>
</evidence>
<accession>A0A1I0AF48</accession>
<dbReference type="SMART" id="SM00382">
    <property type="entry name" value="AAA"/>
    <property type="match status" value="1"/>
</dbReference>
<keyword evidence="11" id="KW-1185">Reference proteome</keyword>
<proteinExistence type="inferred from homology"/>
<dbReference type="Pfam" id="PF09383">
    <property type="entry name" value="NIL"/>
    <property type="match status" value="1"/>
</dbReference>
<evidence type="ECO:0000256" key="1">
    <source>
        <dbReference type="ARBA" id="ARBA00005417"/>
    </source>
</evidence>
<dbReference type="InterPro" id="IPR027417">
    <property type="entry name" value="P-loop_NTPase"/>
</dbReference>
<evidence type="ECO:0000256" key="7">
    <source>
        <dbReference type="ARBA" id="ARBA00022970"/>
    </source>
</evidence>
<evidence type="ECO:0000256" key="6">
    <source>
        <dbReference type="ARBA" id="ARBA00022967"/>
    </source>
</evidence>
<keyword evidence="5 10" id="KW-0067">ATP-binding</keyword>
<organism evidence="10 11">
    <name type="scientific">Salinibacillus kushneri</name>
    <dbReference type="NCBI Taxonomy" id="237682"/>
    <lineage>
        <taxon>Bacteria</taxon>
        <taxon>Bacillati</taxon>
        <taxon>Bacillota</taxon>
        <taxon>Bacilli</taxon>
        <taxon>Bacillales</taxon>
        <taxon>Bacillaceae</taxon>
        <taxon>Salinibacillus</taxon>
    </lineage>
</organism>
<evidence type="ECO:0000256" key="3">
    <source>
        <dbReference type="ARBA" id="ARBA00022475"/>
    </source>
</evidence>
<keyword evidence="2" id="KW-0813">Transport</keyword>
<evidence type="ECO:0000256" key="5">
    <source>
        <dbReference type="ARBA" id="ARBA00022840"/>
    </source>
</evidence>
<keyword evidence="8" id="KW-0472">Membrane</keyword>
<dbReference type="PANTHER" id="PTHR43166:SF30">
    <property type="entry name" value="METHIONINE IMPORT ATP-BINDING PROTEIN METN"/>
    <property type="match status" value="1"/>
</dbReference>
<dbReference type="CDD" id="cd03258">
    <property type="entry name" value="ABC_MetN_methionine_transporter"/>
    <property type="match status" value="1"/>
</dbReference>
<evidence type="ECO:0000256" key="2">
    <source>
        <dbReference type="ARBA" id="ARBA00022448"/>
    </source>
</evidence>
<dbReference type="STRING" id="237682.SAMN05421676_102134"/>
<dbReference type="Gene3D" id="3.30.70.260">
    <property type="match status" value="1"/>
</dbReference>
<dbReference type="FunFam" id="3.40.50.300:FF:000056">
    <property type="entry name" value="Cell division ATP-binding protein FtsE"/>
    <property type="match status" value="1"/>
</dbReference>
<dbReference type="InterPro" id="IPR041701">
    <property type="entry name" value="MetN_ABC"/>
</dbReference>
<dbReference type="Pfam" id="PF00005">
    <property type="entry name" value="ABC_tran"/>
    <property type="match status" value="1"/>
</dbReference>
<dbReference type="GO" id="GO:0016887">
    <property type="term" value="F:ATP hydrolysis activity"/>
    <property type="evidence" value="ECO:0007669"/>
    <property type="project" value="InterPro"/>
</dbReference>
<dbReference type="AlphaFoldDB" id="A0A1I0AF48"/>
<dbReference type="InterPro" id="IPR017871">
    <property type="entry name" value="ABC_transporter-like_CS"/>
</dbReference>
<gene>
    <name evidence="10" type="ORF">SAMN05421676_102134</name>
</gene>
<evidence type="ECO:0000256" key="8">
    <source>
        <dbReference type="ARBA" id="ARBA00023136"/>
    </source>
</evidence>
<dbReference type="PROSITE" id="PS50893">
    <property type="entry name" value="ABC_TRANSPORTER_2"/>
    <property type="match status" value="1"/>
</dbReference>
<dbReference type="SMART" id="SM00930">
    <property type="entry name" value="NIL"/>
    <property type="match status" value="1"/>
</dbReference>
<feature type="domain" description="ABC transporter" evidence="9">
    <location>
        <begin position="2"/>
        <end position="241"/>
    </location>
</feature>
<dbReference type="GO" id="GO:0005886">
    <property type="term" value="C:plasma membrane"/>
    <property type="evidence" value="ECO:0007669"/>
    <property type="project" value="UniProtKB-ARBA"/>
</dbReference>
<sequence length="340" mass="37990">MIELKNVSKVFESGEKQVTAVQDVNLTVEKGDIYGVIGFSGAGKSTLLRCVNLLEKPTTGKVVVNGRDLTAISSTKLREARKKISMVFQHFNLLESKKVYDNIAFPLRLAGEDKPTIKNRVDQLLEFVGLSEQAEKYPDQLSGGQKQRVGIARALATSPDILLCDEATSALDPQTTASILELLKRINREYKITILIITHEMQVIRDVCQKVAVMENGKIIEQGSIFDVFSNPQTKTAQNFVSSVMNDRIPKSILHLLENDSRHIYRVTFVGDSTGYPLLSQVAKRFHVEVNVLHGQITELQDIPFGNLIIELQGKEDEIRRAQLYINQSVQLQEVLADAN</sequence>
<dbReference type="Proteomes" id="UP000199095">
    <property type="component" value="Unassembled WGS sequence"/>
</dbReference>
<protein>
    <submittedName>
        <fullName evidence="10">D-methionine transport system ATP-binding protein</fullName>
    </submittedName>
</protein>
<keyword evidence="3" id="KW-1003">Cell membrane</keyword>
<evidence type="ECO:0000259" key="9">
    <source>
        <dbReference type="PROSITE" id="PS50893"/>
    </source>
</evidence>
<comment type="similarity">
    <text evidence="1">Belongs to the ABC transporter superfamily.</text>
</comment>
<dbReference type="OrthoDB" id="9802264at2"/>
<dbReference type="GO" id="GO:0006865">
    <property type="term" value="P:amino acid transport"/>
    <property type="evidence" value="ECO:0007669"/>
    <property type="project" value="UniProtKB-KW"/>
</dbReference>
<dbReference type="InterPro" id="IPR050086">
    <property type="entry name" value="MetN_ABC_transporter-like"/>
</dbReference>
<name>A0A1I0AF48_9BACI</name>
<dbReference type="PANTHER" id="PTHR43166">
    <property type="entry name" value="AMINO ACID IMPORT ATP-BINDING PROTEIN"/>
    <property type="match status" value="1"/>
</dbReference>
<dbReference type="InterPro" id="IPR003593">
    <property type="entry name" value="AAA+_ATPase"/>
</dbReference>
<dbReference type="RefSeq" id="WP_093131873.1">
    <property type="nucleotide sequence ID" value="NZ_FOHJ01000002.1"/>
</dbReference>
<evidence type="ECO:0000313" key="11">
    <source>
        <dbReference type="Proteomes" id="UP000199095"/>
    </source>
</evidence>
<dbReference type="Gene3D" id="3.40.50.300">
    <property type="entry name" value="P-loop containing nucleotide triphosphate hydrolases"/>
    <property type="match status" value="1"/>
</dbReference>
<dbReference type="EMBL" id="FOHJ01000002">
    <property type="protein sequence ID" value="SES92833.1"/>
    <property type="molecule type" value="Genomic_DNA"/>
</dbReference>
<dbReference type="SUPFAM" id="SSF55021">
    <property type="entry name" value="ACT-like"/>
    <property type="match status" value="1"/>
</dbReference>
<reference evidence="11" key="1">
    <citation type="submission" date="2016-10" db="EMBL/GenBank/DDBJ databases">
        <authorList>
            <person name="Varghese N."/>
            <person name="Submissions S."/>
        </authorList>
    </citation>
    <scope>NUCLEOTIDE SEQUENCE [LARGE SCALE GENOMIC DNA]</scope>
    <source>
        <strain evidence="11">CGMCC 1.3566</strain>
    </source>
</reference>
<keyword evidence="6" id="KW-1278">Translocase</keyword>
<dbReference type="InterPro" id="IPR003439">
    <property type="entry name" value="ABC_transporter-like_ATP-bd"/>
</dbReference>
<dbReference type="PROSITE" id="PS00211">
    <property type="entry name" value="ABC_TRANSPORTER_1"/>
    <property type="match status" value="1"/>
</dbReference>